<evidence type="ECO:0000313" key="2">
    <source>
        <dbReference type="EMBL" id="KAF2657140.1"/>
    </source>
</evidence>
<protein>
    <submittedName>
        <fullName evidence="2">Opi1-domain-containing protein</fullName>
    </submittedName>
</protein>
<feature type="compositionally biased region" description="Polar residues" evidence="1">
    <location>
        <begin position="150"/>
        <end position="167"/>
    </location>
</feature>
<evidence type="ECO:0000313" key="3">
    <source>
        <dbReference type="Proteomes" id="UP000799324"/>
    </source>
</evidence>
<feature type="compositionally biased region" description="Basic and acidic residues" evidence="1">
    <location>
        <begin position="574"/>
        <end position="587"/>
    </location>
</feature>
<dbReference type="GO" id="GO:0008654">
    <property type="term" value="P:phospholipid biosynthetic process"/>
    <property type="evidence" value="ECO:0007669"/>
    <property type="project" value="TreeGrafter"/>
</dbReference>
<name>A0A6A6TBH6_9PLEO</name>
<dbReference type="PANTHER" id="PTHR38406:SF1">
    <property type="entry name" value="TRANSCRIPTIONAL REPRESSOR OPI1"/>
    <property type="match status" value="1"/>
</dbReference>
<dbReference type="Pfam" id="PF08618">
    <property type="entry name" value="Opi1"/>
    <property type="match status" value="1"/>
</dbReference>
<evidence type="ECO:0000256" key="1">
    <source>
        <dbReference type="SAM" id="MobiDB-lite"/>
    </source>
</evidence>
<dbReference type="GO" id="GO:0003714">
    <property type="term" value="F:transcription corepressor activity"/>
    <property type="evidence" value="ECO:0007669"/>
    <property type="project" value="InterPro"/>
</dbReference>
<feature type="region of interest" description="Disordered" evidence="1">
    <location>
        <begin position="495"/>
        <end position="522"/>
    </location>
</feature>
<feature type="region of interest" description="Disordered" evidence="1">
    <location>
        <begin position="560"/>
        <end position="587"/>
    </location>
</feature>
<dbReference type="OrthoDB" id="2441642at2759"/>
<feature type="compositionally biased region" description="Pro residues" evidence="1">
    <location>
        <begin position="1"/>
        <end position="10"/>
    </location>
</feature>
<keyword evidence="3" id="KW-1185">Reference proteome</keyword>
<dbReference type="GO" id="GO:0030968">
    <property type="term" value="P:endoplasmic reticulum unfolded protein response"/>
    <property type="evidence" value="ECO:0007669"/>
    <property type="project" value="TreeGrafter"/>
</dbReference>
<feature type="region of interest" description="Disordered" evidence="1">
    <location>
        <begin position="1"/>
        <end position="74"/>
    </location>
</feature>
<reference evidence="2" key="1">
    <citation type="journal article" date="2020" name="Stud. Mycol.">
        <title>101 Dothideomycetes genomes: a test case for predicting lifestyles and emergence of pathogens.</title>
        <authorList>
            <person name="Haridas S."/>
            <person name="Albert R."/>
            <person name="Binder M."/>
            <person name="Bloem J."/>
            <person name="Labutti K."/>
            <person name="Salamov A."/>
            <person name="Andreopoulos B."/>
            <person name="Baker S."/>
            <person name="Barry K."/>
            <person name="Bills G."/>
            <person name="Bluhm B."/>
            <person name="Cannon C."/>
            <person name="Castanera R."/>
            <person name="Culley D."/>
            <person name="Daum C."/>
            <person name="Ezra D."/>
            <person name="Gonzalez J."/>
            <person name="Henrissat B."/>
            <person name="Kuo A."/>
            <person name="Liang C."/>
            <person name="Lipzen A."/>
            <person name="Lutzoni F."/>
            <person name="Magnuson J."/>
            <person name="Mondo S."/>
            <person name="Nolan M."/>
            <person name="Ohm R."/>
            <person name="Pangilinan J."/>
            <person name="Park H.-J."/>
            <person name="Ramirez L."/>
            <person name="Alfaro M."/>
            <person name="Sun H."/>
            <person name="Tritt A."/>
            <person name="Yoshinaga Y."/>
            <person name="Zwiers L.-H."/>
            <person name="Turgeon B."/>
            <person name="Goodwin S."/>
            <person name="Spatafora J."/>
            <person name="Crous P."/>
            <person name="Grigoriev I."/>
        </authorList>
    </citation>
    <scope>NUCLEOTIDE SEQUENCE</scope>
    <source>
        <strain evidence="2">CBS 122681</strain>
    </source>
</reference>
<proteinExistence type="predicted"/>
<feature type="region of interest" description="Disordered" evidence="1">
    <location>
        <begin position="142"/>
        <end position="170"/>
    </location>
</feature>
<dbReference type="GO" id="GO:0005634">
    <property type="term" value="C:nucleus"/>
    <property type="evidence" value="ECO:0007669"/>
    <property type="project" value="TreeGrafter"/>
</dbReference>
<feature type="compositionally biased region" description="Basic and acidic residues" evidence="1">
    <location>
        <begin position="303"/>
        <end position="312"/>
    </location>
</feature>
<dbReference type="AlphaFoldDB" id="A0A6A6TBH6"/>
<organism evidence="2 3">
    <name type="scientific">Lophiostoma macrostomum CBS 122681</name>
    <dbReference type="NCBI Taxonomy" id="1314788"/>
    <lineage>
        <taxon>Eukaryota</taxon>
        <taxon>Fungi</taxon>
        <taxon>Dikarya</taxon>
        <taxon>Ascomycota</taxon>
        <taxon>Pezizomycotina</taxon>
        <taxon>Dothideomycetes</taxon>
        <taxon>Pleosporomycetidae</taxon>
        <taxon>Pleosporales</taxon>
        <taxon>Lophiostomataceae</taxon>
        <taxon>Lophiostoma</taxon>
    </lineage>
</organism>
<gene>
    <name evidence="2" type="ORF">K491DRAFT_595510</name>
</gene>
<dbReference type="EMBL" id="MU004328">
    <property type="protein sequence ID" value="KAF2657140.1"/>
    <property type="molecule type" value="Genomic_DNA"/>
</dbReference>
<dbReference type="Proteomes" id="UP000799324">
    <property type="component" value="Unassembled WGS sequence"/>
</dbReference>
<feature type="compositionally biased region" description="Polar residues" evidence="1">
    <location>
        <begin position="47"/>
        <end position="61"/>
    </location>
</feature>
<dbReference type="GO" id="GO:0006357">
    <property type="term" value="P:regulation of transcription by RNA polymerase II"/>
    <property type="evidence" value="ECO:0007669"/>
    <property type="project" value="TreeGrafter"/>
</dbReference>
<sequence>MQQERPPPPAYTQHEPGSLNLPAVPTHLPSQNHGRLPGIRSLDLPETTASARTQHAHSTVELSPKSRFEPAQWGSLPPLNSATFTRVPGAVPRSSADVDMGSPMDTASVASAQDEFARRRETSVVSVDDPDVRLAAEALSGLGNPDFARSPTSRSLTIPRSPSSQTEPEPLLSLITSNHPWLGGTINGSISAYNTTKTYSPRFVKYGAELIERNIGSPVVNTVSSVGRRTGVEQNLRRYLGEVHRRPSDLEQGDGDDAARKRMRVMSPADDVMDIEEALTMSHSSRTRGASHSSYAESLPAYDDQRSPKYEENAVVAIDPTTGKPVEAQDSTDTASGSDRRVINWSTQLIMTTSGLGVALSDASLRSLKTCLGLLRSATRHIDNVMHALSLLLQEYEIAMRNQRQSDGQATASDTEKMDLTLSHENGALVQVGEDEEREAQVKRIAERMKALSSDIWATLQKVVQAVSQYTGGALPQNASQVVRTQLLSVPQRWQVASRSTASQPDQGETGSAAPRGEEARGAKRMLAFAKEGLDMMGQITTVVDGTVQSAEGWLERIGKKADAGEGPQGYTVEQRDEKGFLVEEQR</sequence>
<feature type="compositionally biased region" description="Polar residues" evidence="1">
    <location>
        <begin position="495"/>
        <end position="510"/>
    </location>
</feature>
<dbReference type="GO" id="GO:0005783">
    <property type="term" value="C:endoplasmic reticulum"/>
    <property type="evidence" value="ECO:0007669"/>
    <property type="project" value="TreeGrafter"/>
</dbReference>
<feature type="compositionally biased region" description="Polar residues" evidence="1">
    <location>
        <begin position="281"/>
        <end position="296"/>
    </location>
</feature>
<dbReference type="InterPro" id="IPR013927">
    <property type="entry name" value="TF_Opi1_Ccg-8"/>
</dbReference>
<accession>A0A6A6TBH6</accession>
<feature type="region of interest" description="Disordered" evidence="1">
    <location>
        <begin position="281"/>
        <end position="339"/>
    </location>
</feature>
<dbReference type="PANTHER" id="PTHR38406">
    <property type="entry name" value="TRANSCRIPTIONAL REPRESSOR OPI1"/>
    <property type="match status" value="1"/>
</dbReference>